<dbReference type="Pfam" id="PF13855">
    <property type="entry name" value="LRR_8"/>
    <property type="match status" value="1"/>
</dbReference>
<organism evidence="9 10">
    <name type="scientific">Listeria ivanovii</name>
    <dbReference type="NCBI Taxonomy" id="1638"/>
    <lineage>
        <taxon>Bacteria</taxon>
        <taxon>Bacillati</taxon>
        <taxon>Bacillota</taxon>
        <taxon>Bacilli</taxon>
        <taxon>Bacillales</taxon>
        <taxon>Listeriaceae</taxon>
        <taxon>Listeria</taxon>
    </lineage>
</organism>
<dbReference type="InterPro" id="IPR025875">
    <property type="entry name" value="Leu-rich_rpt_4"/>
</dbReference>
<keyword evidence="3" id="KW-0964">Secreted</keyword>
<accession>A0AAX2DTG3</accession>
<evidence type="ECO:0000256" key="4">
    <source>
        <dbReference type="ARBA" id="ARBA00022614"/>
    </source>
</evidence>
<comment type="similarity">
    <text evidence="2">Belongs to the internalin family.</text>
</comment>
<dbReference type="SMART" id="SM00365">
    <property type="entry name" value="LRR_SD22"/>
    <property type="match status" value="3"/>
</dbReference>
<dbReference type="Gene3D" id="1.10.8.390">
    <property type="entry name" value="Internalin N-terminal Cap domain-like"/>
    <property type="match status" value="1"/>
</dbReference>
<dbReference type="InterPro" id="IPR014756">
    <property type="entry name" value="Ig_E-set"/>
</dbReference>
<dbReference type="SUPFAM" id="SSF81296">
    <property type="entry name" value="E set domains"/>
    <property type="match status" value="1"/>
</dbReference>
<evidence type="ECO:0000259" key="7">
    <source>
        <dbReference type="Pfam" id="PF08191"/>
    </source>
</evidence>
<dbReference type="RefSeq" id="WP_052010579.1">
    <property type="nucleotide sequence ID" value="NZ_FNMX01000021.1"/>
</dbReference>
<protein>
    <submittedName>
        <fullName evidence="9">Leucine rich repeat-containing protein</fullName>
    </submittedName>
</protein>
<comment type="subcellular location">
    <subcellularLocation>
        <location evidence="1">Secreted</location>
    </subcellularLocation>
</comment>
<dbReference type="PANTHER" id="PTHR46652:SF3">
    <property type="entry name" value="LEUCINE-RICH REPEAT-CONTAINING PROTEIN 9"/>
    <property type="match status" value="1"/>
</dbReference>
<name>A0AAX2DTG3_LISIV</name>
<evidence type="ECO:0000256" key="1">
    <source>
        <dbReference type="ARBA" id="ARBA00004613"/>
    </source>
</evidence>
<dbReference type="AlphaFoldDB" id="A0AAX2DTG3"/>
<dbReference type="GO" id="GO:0009274">
    <property type="term" value="C:peptidoglycan-based cell wall"/>
    <property type="evidence" value="ECO:0007669"/>
    <property type="project" value="UniProtKB-ARBA"/>
</dbReference>
<proteinExistence type="inferred from homology"/>
<dbReference type="Pfam" id="PF12354">
    <property type="entry name" value="Internalin_N"/>
    <property type="match status" value="2"/>
</dbReference>
<dbReference type="EMBL" id="FNMX01000021">
    <property type="protein sequence ID" value="SDX40528.1"/>
    <property type="molecule type" value="Genomic_DNA"/>
</dbReference>
<dbReference type="GO" id="GO:0005576">
    <property type="term" value="C:extracellular region"/>
    <property type="evidence" value="ECO:0007669"/>
    <property type="project" value="UniProtKB-SubCell"/>
</dbReference>
<dbReference type="PRINTS" id="PR00019">
    <property type="entry name" value="LEURICHRPT"/>
</dbReference>
<keyword evidence="4" id="KW-0433">Leucine-rich repeat</keyword>
<dbReference type="SUPFAM" id="SSF52058">
    <property type="entry name" value="L domain-like"/>
    <property type="match status" value="1"/>
</dbReference>
<evidence type="ECO:0000256" key="6">
    <source>
        <dbReference type="ARBA" id="ARBA00022737"/>
    </source>
</evidence>
<feature type="domain" description="Internalin N-terminal" evidence="8">
    <location>
        <begin position="31"/>
        <end position="74"/>
    </location>
</feature>
<dbReference type="InterPro" id="IPR050836">
    <property type="entry name" value="SDS22/Internalin_LRR"/>
</dbReference>
<feature type="domain" description="Internalin Ig-like inter-repeat region" evidence="7">
    <location>
        <begin position="173"/>
        <end position="225"/>
    </location>
</feature>
<gene>
    <name evidence="9" type="ORF">SAMN05421782_1218</name>
</gene>
<dbReference type="InterPro" id="IPR012569">
    <property type="entry name" value="Inl_IR"/>
</dbReference>
<keyword evidence="6" id="KW-0677">Repeat</keyword>
<keyword evidence="5" id="KW-0732">Signal</keyword>
<sequence>MRKTKWLKNLLIITLVTIIIVGVNTSLENKVQATSITGALPINQIFPDPNLAEEVKKVLGKKSVTNVISQMELERIDIFNANERNIQSIEGLQYCTKLNNLDLSGNQISDISPLKNLTELRVLDLRINEIRDLNALKGLKQLTMVDLAYQKWTEKIAYQPKIVIVNAIKGPDGEMVRPHFISDNGIYINGDIIWNLPTYRQEVSYKFGQLISVGKTMTTFNGMVVHQLYSEMPLIKRAMPINKIFPDYNLAKVIKNTLRKKELTDVISQSELNKVEQIKAENKTIYSIEGMQYLSNLRTLHLSDNQIRDIYPLENLAHLSEVSLNNNDLTDESIAELLKMKQLECLSIWSYKMNSANARNTINHLIKRKDFKWSEK</sequence>
<dbReference type="Pfam" id="PF12799">
    <property type="entry name" value="LRR_4"/>
    <property type="match status" value="1"/>
</dbReference>
<dbReference type="PROSITE" id="PS51450">
    <property type="entry name" value="LRR"/>
    <property type="match status" value="3"/>
</dbReference>
<evidence type="ECO:0000313" key="10">
    <source>
        <dbReference type="Proteomes" id="UP000183610"/>
    </source>
</evidence>
<dbReference type="Gene3D" id="2.60.40.1220">
    <property type="match status" value="1"/>
</dbReference>
<evidence type="ECO:0000313" key="9">
    <source>
        <dbReference type="EMBL" id="SDX40528.1"/>
    </source>
</evidence>
<dbReference type="InterPro" id="IPR001611">
    <property type="entry name" value="Leu-rich_rpt"/>
</dbReference>
<evidence type="ECO:0000256" key="2">
    <source>
        <dbReference type="ARBA" id="ARBA00009432"/>
    </source>
</evidence>
<dbReference type="Proteomes" id="UP000183610">
    <property type="component" value="Unassembled WGS sequence"/>
</dbReference>
<dbReference type="PANTHER" id="PTHR46652">
    <property type="entry name" value="LEUCINE-RICH REPEAT AND IQ DOMAIN-CONTAINING PROTEIN 1-RELATED"/>
    <property type="match status" value="1"/>
</dbReference>
<comment type="caution">
    <text evidence="9">The sequence shown here is derived from an EMBL/GenBank/DDBJ whole genome shotgun (WGS) entry which is preliminary data.</text>
</comment>
<dbReference type="InterPro" id="IPR032675">
    <property type="entry name" value="LRR_dom_sf"/>
</dbReference>
<evidence type="ECO:0000259" key="8">
    <source>
        <dbReference type="Pfam" id="PF12354"/>
    </source>
</evidence>
<reference evidence="9 10" key="1">
    <citation type="submission" date="2016-10" db="EMBL/GenBank/DDBJ databases">
        <authorList>
            <person name="Varghese N."/>
            <person name="Submissions S."/>
        </authorList>
    </citation>
    <scope>NUCLEOTIDE SEQUENCE [LARGE SCALE GENOMIC DNA]</scope>
    <source>
        <strain evidence="9 10">ATCC 49954</strain>
    </source>
</reference>
<dbReference type="InterPro" id="IPR014755">
    <property type="entry name" value="Cu-Rt/internalin_Ig-like"/>
</dbReference>
<evidence type="ECO:0000256" key="5">
    <source>
        <dbReference type="ARBA" id="ARBA00022729"/>
    </source>
</evidence>
<dbReference type="Gene3D" id="3.80.10.10">
    <property type="entry name" value="Ribonuclease Inhibitor"/>
    <property type="match status" value="2"/>
</dbReference>
<evidence type="ECO:0000256" key="3">
    <source>
        <dbReference type="ARBA" id="ARBA00022525"/>
    </source>
</evidence>
<dbReference type="InterPro" id="IPR024634">
    <property type="entry name" value="Internalin_N"/>
</dbReference>
<dbReference type="FunFam" id="3.80.10.10:FF:001164">
    <property type="entry name" value="GH01279p"/>
    <property type="match status" value="2"/>
</dbReference>
<dbReference type="Pfam" id="PF08191">
    <property type="entry name" value="LRR_adjacent"/>
    <property type="match status" value="1"/>
</dbReference>
<feature type="domain" description="Internalin N-terminal" evidence="8">
    <location>
        <begin position="237"/>
        <end position="273"/>
    </location>
</feature>